<feature type="transmembrane region" description="Helical" evidence="9">
    <location>
        <begin position="132"/>
        <end position="151"/>
    </location>
</feature>
<dbReference type="Proteomes" id="UP000510721">
    <property type="component" value="Chromosome"/>
</dbReference>
<dbReference type="NCBIfam" id="TIGR01726">
    <property type="entry name" value="HEQRo_perm_3TM"/>
    <property type="match status" value="1"/>
</dbReference>
<dbReference type="PANTHER" id="PTHR30614">
    <property type="entry name" value="MEMBRANE COMPONENT OF AMINO ACID ABC TRANSPORTER"/>
    <property type="match status" value="1"/>
</dbReference>
<comment type="similarity">
    <text evidence="2">Belongs to the binding-protein-dependent transport system permease family. HisMQ subfamily.</text>
</comment>
<dbReference type="EMBL" id="CP041238">
    <property type="protein sequence ID" value="QLL61481.1"/>
    <property type="molecule type" value="Genomic_DNA"/>
</dbReference>
<keyword evidence="5 9" id="KW-0812">Transmembrane</keyword>
<keyword evidence="8 9" id="KW-0472">Membrane</keyword>
<dbReference type="Gene3D" id="1.10.3720.10">
    <property type="entry name" value="MetI-like"/>
    <property type="match status" value="1"/>
</dbReference>
<dbReference type="InterPro" id="IPR010065">
    <property type="entry name" value="AA_ABC_transptr_permease_3TM"/>
</dbReference>
<dbReference type="GO" id="GO:0006865">
    <property type="term" value="P:amino acid transport"/>
    <property type="evidence" value="ECO:0007669"/>
    <property type="project" value="UniProtKB-KW"/>
</dbReference>
<evidence type="ECO:0000256" key="8">
    <source>
        <dbReference type="ARBA" id="ARBA00023136"/>
    </source>
</evidence>
<dbReference type="GO" id="GO:0022857">
    <property type="term" value="F:transmembrane transporter activity"/>
    <property type="evidence" value="ECO:0007669"/>
    <property type="project" value="InterPro"/>
</dbReference>
<keyword evidence="4" id="KW-1003">Cell membrane</keyword>
<dbReference type="InterPro" id="IPR000515">
    <property type="entry name" value="MetI-like"/>
</dbReference>
<organism evidence="10 11">
    <name type="scientific">Sinorhizobium mexicanum</name>
    <dbReference type="NCBI Taxonomy" id="375549"/>
    <lineage>
        <taxon>Bacteria</taxon>
        <taxon>Pseudomonadati</taxon>
        <taxon>Pseudomonadota</taxon>
        <taxon>Alphaproteobacteria</taxon>
        <taxon>Hyphomicrobiales</taxon>
        <taxon>Rhizobiaceae</taxon>
        <taxon>Sinorhizobium/Ensifer group</taxon>
        <taxon>Sinorhizobium</taxon>
    </lineage>
</organism>
<evidence type="ECO:0000256" key="2">
    <source>
        <dbReference type="ARBA" id="ARBA00010072"/>
    </source>
</evidence>
<feature type="transmembrane region" description="Helical" evidence="9">
    <location>
        <begin position="81"/>
        <end position="100"/>
    </location>
</feature>
<dbReference type="InterPro" id="IPR035906">
    <property type="entry name" value="MetI-like_sf"/>
</dbReference>
<evidence type="ECO:0000256" key="3">
    <source>
        <dbReference type="ARBA" id="ARBA00022448"/>
    </source>
</evidence>
<evidence type="ECO:0000256" key="7">
    <source>
        <dbReference type="ARBA" id="ARBA00022989"/>
    </source>
</evidence>
<comment type="subcellular location">
    <subcellularLocation>
        <location evidence="1">Cell inner membrane</location>
        <topology evidence="1">Multi-pass membrane protein</topology>
    </subcellularLocation>
    <subcellularLocation>
        <location evidence="9">Cell membrane</location>
        <topology evidence="9">Multi-pass membrane protein</topology>
    </subcellularLocation>
</comment>
<accession>A0A859QSD9</accession>
<sequence>MTGITDYIPIIAQGISMTFLVAVICFTAGGLLAVPVAVARLSDNKIARSTAAGYIALIRGVPPITWLFLIFYGLPQLGLRFSSFSAAVVGLTMICSAYIAEFYRSGWLGMPAGQIEAAKALGLSSLEAFRKVIAPQIFVIVLPMAITYFIALLKNSAVVSVIGVSDITEKALSLSRSAPDPFNVFIAAGCVYMMISVPIGLLGRVTSPWVARRFGMA</sequence>
<evidence type="ECO:0000256" key="1">
    <source>
        <dbReference type="ARBA" id="ARBA00004429"/>
    </source>
</evidence>
<feature type="transmembrane region" description="Helical" evidence="9">
    <location>
        <begin position="15"/>
        <end position="39"/>
    </location>
</feature>
<dbReference type="PANTHER" id="PTHR30614:SF0">
    <property type="entry name" value="L-CYSTINE TRANSPORT SYSTEM PERMEASE PROTEIN TCYL"/>
    <property type="match status" value="1"/>
</dbReference>
<dbReference type="RefSeq" id="WP_180941034.1">
    <property type="nucleotide sequence ID" value="NZ_CP041238.1"/>
</dbReference>
<evidence type="ECO:0000256" key="5">
    <source>
        <dbReference type="ARBA" id="ARBA00022692"/>
    </source>
</evidence>
<feature type="transmembrane region" description="Helical" evidence="9">
    <location>
        <begin position="51"/>
        <end position="75"/>
    </location>
</feature>
<dbReference type="SUPFAM" id="SSF161098">
    <property type="entry name" value="MetI-like"/>
    <property type="match status" value="1"/>
</dbReference>
<keyword evidence="3 9" id="KW-0813">Transport</keyword>
<reference evidence="10 11" key="1">
    <citation type="submission" date="2019-06" db="EMBL/GenBank/DDBJ databases">
        <title>Complete genome sequence of Ensifer mexicanus ITTG R7 isolated from nodules of Acacia angustissima (Mill.) Kuntze.</title>
        <authorList>
            <person name="Rincon-Rosales R."/>
            <person name="Rogel M.A."/>
            <person name="Guerrero G."/>
            <person name="Rincon-Molina C.I."/>
            <person name="Lopez-Lopez A."/>
            <person name="Martinez-Romero E."/>
        </authorList>
    </citation>
    <scope>NUCLEOTIDE SEQUENCE [LARGE SCALE GENOMIC DNA]</scope>
    <source>
        <strain evidence="10 11">ITTG R7</strain>
    </source>
</reference>
<keyword evidence="11" id="KW-1185">Reference proteome</keyword>
<dbReference type="PROSITE" id="PS50928">
    <property type="entry name" value="ABC_TM1"/>
    <property type="match status" value="1"/>
</dbReference>
<dbReference type="GO" id="GO:0043190">
    <property type="term" value="C:ATP-binding cassette (ABC) transporter complex"/>
    <property type="evidence" value="ECO:0007669"/>
    <property type="project" value="InterPro"/>
</dbReference>
<keyword evidence="6" id="KW-0029">Amino-acid transport</keyword>
<evidence type="ECO:0000256" key="9">
    <source>
        <dbReference type="RuleBase" id="RU363032"/>
    </source>
</evidence>
<dbReference type="AlphaFoldDB" id="A0A859QSD9"/>
<evidence type="ECO:0000256" key="6">
    <source>
        <dbReference type="ARBA" id="ARBA00022970"/>
    </source>
</evidence>
<keyword evidence="7 9" id="KW-1133">Transmembrane helix</keyword>
<proteinExistence type="inferred from homology"/>
<gene>
    <name evidence="10" type="ORF">FKV68_08490</name>
</gene>
<dbReference type="InterPro" id="IPR043429">
    <property type="entry name" value="ArtM/GltK/GlnP/TcyL/YhdX-like"/>
</dbReference>
<dbReference type="KEGG" id="emx:FKV68_08490"/>
<dbReference type="CDD" id="cd06261">
    <property type="entry name" value="TM_PBP2"/>
    <property type="match status" value="1"/>
</dbReference>
<protein>
    <submittedName>
        <fullName evidence="10">Amino acid ABC transporter permease</fullName>
    </submittedName>
</protein>
<dbReference type="Pfam" id="PF00528">
    <property type="entry name" value="BPD_transp_1"/>
    <property type="match status" value="1"/>
</dbReference>
<evidence type="ECO:0000256" key="4">
    <source>
        <dbReference type="ARBA" id="ARBA00022475"/>
    </source>
</evidence>
<evidence type="ECO:0000313" key="11">
    <source>
        <dbReference type="Proteomes" id="UP000510721"/>
    </source>
</evidence>
<evidence type="ECO:0000313" key="10">
    <source>
        <dbReference type="EMBL" id="QLL61481.1"/>
    </source>
</evidence>
<name>A0A859QSD9_9HYPH</name>
<feature type="transmembrane region" description="Helical" evidence="9">
    <location>
        <begin position="182"/>
        <end position="203"/>
    </location>
</feature>